<dbReference type="PANTHER" id="PTHR42781:SF4">
    <property type="entry name" value="SPERMIDINE_PUTRESCINE IMPORT ATP-BINDING PROTEIN POTA"/>
    <property type="match status" value="1"/>
</dbReference>
<evidence type="ECO:0000313" key="3">
    <source>
        <dbReference type="EMBL" id="MFD0856040.1"/>
    </source>
</evidence>
<proteinExistence type="predicted"/>
<dbReference type="PANTHER" id="PTHR42781">
    <property type="entry name" value="SPERMIDINE/PUTRESCINE IMPORT ATP-BINDING PROTEIN POTA"/>
    <property type="match status" value="1"/>
</dbReference>
<evidence type="ECO:0000259" key="2">
    <source>
        <dbReference type="Pfam" id="PF00005"/>
    </source>
</evidence>
<dbReference type="InterPro" id="IPR050093">
    <property type="entry name" value="ABC_SmlMolc_Importer"/>
</dbReference>
<feature type="domain" description="ABC transporter" evidence="2">
    <location>
        <begin position="31"/>
        <end position="77"/>
    </location>
</feature>
<comment type="caution">
    <text evidence="3">The sequence shown here is derived from an EMBL/GenBank/DDBJ whole genome shotgun (WGS) entry which is preliminary data.</text>
</comment>
<dbReference type="EMBL" id="JBHTIR010003925">
    <property type="protein sequence ID" value="MFD0856040.1"/>
    <property type="molecule type" value="Genomic_DNA"/>
</dbReference>
<dbReference type="InterPro" id="IPR003439">
    <property type="entry name" value="ABC_transporter-like_ATP-bd"/>
</dbReference>
<evidence type="ECO:0000256" key="1">
    <source>
        <dbReference type="ARBA" id="ARBA00022448"/>
    </source>
</evidence>
<dbReference type="SUPFAM" id="SSF52540">
    <property type="entry name" value="P-loop containing nucleoside triphosphate hydrolases"/>
    <property type="match status" value="1"/>
</dbReference>
<accession>A0ABW3CNE3</accession>
<reference evidence="4" key="1">
    <citation type="journal article" date="2019" name="Int. J. Syst. Evol. Microbiol.">
        <title>The Global Catalogue of Microorganisms (GCM) 10K type strain sequencing project: providing services to taxonomists for standard genome sequencing and annotation.</title>
        <authorList>
            <consortium name="The Broad Institute Genomics Platform"/>
            <consortium name="The Broad Institute Genome Sequencing Center for Infectious Disease"/>
            <person name="Wu L."/>
            <person name="Ma J."/>
        </authorList>
    </citation>
    <scope>NUCLEOTIDE SEQUENCE [LARGE SCALE GENOMIC DNA]</scope>
    <source>
        <strain evidence="4">JCM 31696</strain>
    </source>
</reference>
<keyword evidence="3" id="KW-0067">ATP-binding</keyword>
<gene>
    <name evidence="3" type="ORF">ACFQ07_27620</name>
</gene>
<organism evidence="3 4">
    <name type="scientific">Actinomadura adrarensis</name>
    <dbReference type="NCBI Taxonomy" id="1819600"/>
    <lineage>
        <taxon>Bacteria</taxon>
        <taxon>Bacillati</taxon>
        <taxon>Actinomycetota</taxon>
        <taxon>Actinomycetes</taxon>
        <taxon>Streptosporangiales</taxon>
        <taxon>Thermomonosporaceae</taxon>
        <taxon>Actinomadura</taxon>
    </lineage>
</organism>
<keyword evidence="4" id="KW-1185">Reference proteome</keyword>
<sequence length="77" mass="8168">MTAVVEDSRRVRFSELRMDGVTRRFGTATALDAIDLRIEGGEFLALLGPSGCGKSTALNCLAGLLPLSAGEIWLDGE</sequence>
<protein>
    <submittedName>
        <fullName evidence="3">ATP-binding cassette domain-containing protein</fullName>
    </submittedName>
</protein>
<dbReference type="GO" id="GO:0005524">
    <property type="term" value="F:ATP binding"/>
    <property type="evidence" value="ECO:0007669"/>
    <property type="project" value="UniProtKB-KW"/>
</dbReference>
<keyword evidence="3" id="KW-0547">Nucleotide-binding</keyword>
<keyword evidence="1" id="KW-0813">Transport</keyword>
<dbReference type="Gene3D" id="3.40.50.300">
    <property type="entry name" value="P-loop containing nucleotide triphosphate hydrolases"/>
    <property type="match status" value="1"/>
</dbReference>
<dbReference type="Pfam" id="PF00005">
    <property type="entry name" value="ABC_tran"/>
    <property type="match status" value="1"/>
</dbReference>
<feature type="non-terminal residue" evidence="3">
    <location>
        <position position="77"/>
    </location>
</feature>
<evidence type="ECO:0000313" key="4">
    <source>
        <dbReference type="Proteomes" id="UP001597083"/>
    </source>
</evidence>
<dbReference type="Proteomes" id="UP001597083">
    <property type="component" value="Unassembled WGS sequence"/>
</dbReference>
<dbReference type="InterPro" id="IPR027417">
    <property type="entry name" value="P-loop_NTPase"/>
</dbReference>
<name>A0ABW3CNE3_9ACTN</name>